<evidence type="ECO:0000313" key="3">
    <source>
        <dbReference type="Proteomes" id="UP000729402"/>
    </source>
</evidence>
<keyword evidence="3" id="KW-1185">Reference proteome</keyword>
<accession>A0A8J5RIU2</accession>
<feature type="compositionally biased region" description="Gly residues" evidence="1">
    <location>
        <begin position="53"/>
        <end position="63"/>
    </location>
</feature>
<feature type="compositionally biased region" description="Low complexity" evidence="1">
    <location>
        <begin position="90"/>
        <end position="101"/>
    </location>
</feature>
<protein>
    <submittedName>
        <fullName evidence="2">Uncharacterized protein</fullName>
    </submittedName>
</protein>
<reference evidence="2" key="2">
    <citation type="submission" date="2021-02" db="EMBL/GenBank/DDBJ databases">
        <authorList>
            <person name="Kimball J.A."/>
            <person name="Haas M.W."/>
            <person name="Macchietto M."/>
            <person name="Kono T."/>
            <person name="Duquette J."/>
            <person name="Shao M."/>
        </authorList>
    </citation>
    <scope>NUCLEOTIDE SEQUENCE</scope>
    <source>
        <tissue evidence="2">Fresh leaf tissue</tissue>
    </source>
</reference>
<name>A0A8J5RIU2_ZIZPA</name>
<feature type="region of interest" description="Disordered" evidence="1">
    <location>
        <begin position="275"/>
        <end position="328"/>
    </location>
</feature>
<sequence>MWGNGDARMGFQGELEEEEVVAVASSPVRAMRRRRRQWGTEAEADDGYSASSTGGGGSSGCGSFGCDSPLAGFVRADGDPDTDLETDGLATSSSNASAAFAEPHDEQQGEEVLSGVEGDWAQAQEPAKNPAERATRECLNQRYQSDAVVLHGRKGLKQRPASLDFGSPGFNGTPLSPGFVVGGVGLMNRGLVSSSIRSNVFPSPRTPNYRRHRSSVLGYQKGWSSERVPLASKGNRRYTGSSMAFPFSNGRTLPSKWEDAERWIFSPNSSDMLERDSFQHARRPKSKSGPLGPPGKLGGQYSSMSSMSLLDNGSAGNFTKTHHSWPEY</sequence>
<feature type="compositionally biased region" description="Polar residues" evidence="1">
    <location>
        <begin position="300"/>
        <end position="319"/>
    </location>
</feature>
<proteinExistence type="predicted"/>
<dbReference type="EMBL" id="JAAALK010000289">
    <property type="protein sequence ID" value="KAG8049977.1"/>
    <property type="molecule type" value="Genomic_DNA"/>
</dbReference>
<organism evidence="2 3">
    <name type="scientific">Zizania palustris</name>
    <name type="common">Northern wild rice</name>
    <dbReference type="NCBI Taxonomy" id="103762"/>
    <lineage>
        <taxon>Eukaryota</taxon>
        <taxon>Viridiplantae</taxon>
        <taxon>Streptophyta</taxon>
        <taxon>Embryophyta</taxon>
        <taxon>Tracheophyta</taxon>
        <taxon>Spermatophyta</taxon>
        <taxon>Magnoliopsida</taxon>
        <taxon>Liliopsida</taxon>
        <taxon>Poales</taxon>
        <taxon>Poaceae</taxon>
        <taxon>BOP clade</taxon>
        <taxon>Oryzoideae</taxon>
        <taxon>Oryzeae</taxon>
        <taxon>Zizaniinae</taxon>
        <taxon>Zizania</taxon>
    </lineage>
</organism>
<evidence type="ECO:0000256" key="1">
    <source>
        <dbReference type="SAM" id="MobiDB-lite"/>
    </source>
</evidence>
<dbReference type="AlphaFoldDB" id="A0A8J5RIU2"/>
<feature type="region of interest" description="Disordered" evidence="1">
    <location>
        <begin position="1"/>
        <end position="114"/>
    </location>
</feature>
<gene>
    <name evidence="2" type="ORF">GUJ93_ZPchr0009g190</name>
</gene>
<dbReference type="Proteomes" id="UP000729402">
    <property type="component" value="Unassembled WGS sequence"/>
</dbReference>
<reference evidence="2" key="1">
    <citation type="journal article" date="2021" name="bioRxiv">
        <title>Whole Genome Assembly and Annotation of Northern Wild Rice, Zizania palustris L., Supports a Whole Genome Duplication in the Zizania Genus.</title>
        <authorList>
            <person name="Haas M."/>
            <person name="Kono T."/>
            <person name="Macchietto M."/>
            <person name="Millas R."/>
            <person name="McGilp L."/>
            <person name="Shao M."/>
            <person name="Duquette J."/>
            <person name="Hirsch C.N."/>
            <person name="Kimball J."/>
        </authorList>
    </citation>
    <scope>NUCLEOTIDE SEQUENCE</scope>
    <source>
        <tissue evidence="2">Fresh leaf tissue</tissue>
    </source>
</reference>
<comment type="caution">
    <text evidence="2">The sequence shown here is derived from an EMBL/GenBank/DDBJ whole genome shotgun (WGS) entry which is preliminary data.</text>
</comment>
<evidence type="ECO:0000313" key="2">
    <source>
        <dbReference type="EMBL" id="KAG8049977.1"/>
    </source>
</evidence>
<dbReference type="OrthoDB" id="648416at2759"/>